<comment type="caution">
    <text evidence="6">The sequence shown here is derived from an EMBL/GenBank/DDBJ whole genome shotgun (WGS) entry which is preliminary data.</text>
</comment>
<dbReference type="PROSITE" id="PS51063">
    <property type="entry name" value="HTH_CRP_2"/>
    <property type="match status" value="1"/>
</dbReference>
<dbReference type="InterPro" id="IPR012318">
    <property type="entry name" value="HTH_CRP"/>
</dbReference>
<dbReference type="RefSeq" id="WP_133343434.1">
    <property type="nucleotide sequence ID" value="NZ_SMZO01000032.1"/>
</dbReference>
<name>A0A4R6AR47_9RHOB</name>
<dbReference type="GO" id="GO:0003677">
    <property type="term" value="F:DNA binding"/>
    <property type="evidence" value="ECO:0007669"/>
    <property type="project" value="UniProtKB-KW"/>
</dbReference>
<dbReference type="AlphaFoldDB" id="A0A4R6AR47"/>
<dbReference type="InterPro" id="IPR018490">
    <property type="entry name" value="cNMP-bd_dom_sf"/>
</dbReference>
<dbReference type="PROSITE" id="PS50042">
    <property type="entry name" value="CNMP_BINDING_3"/>
    <property type="match status" value="1"/>
</dbReference>
<dbReference type="GO" id="GO:0003700">
    <property type="term" value="F:DNA-binding transcription factor activity"/>
    <property type="evidence" value="ECO:0007669"/>
    <property type="project" value="TreeGrafter"/>
</dbReference>
<evidence type="ECO:0000259" key="4">
    <source>
        <dbReference type="PROSITE" id="PS50042"/>
    </source>
</evidence>
<dbReference type="PANTHER" id="PTHR24567:SF74">
    <property type="entry name" value="HTH-TYPE TRANSCRIPTIONAL REGULATOR ARCR"/>
    <property type="match status" value="1"/>
</dbReference>
<dbReference type="Proteomes" id="UP000294562">
    <property type="component" value="Unassembled WGS sequence"/>
</dbReference>
<feature type="domain" description="HTH crp-type" evidence="5">
    <location>
        <begin position="144"/>
        <end position="216"/>
    </location>
</feature>
<dbReference type="SMART" id="SM00100">
    <property type="entry name" value="cNMP"/>
    <property type="match status" value="1"/>
</dbReference>
<dbReference type="CDD" id="cd00038">
    <property type="entry name" value="CAP_ED"/>
    <property type="match status" value="1"/>
</dbReference>
<dbReference type="InterPro" id="IPR050397">
    <property type="entry name" value="Env_Response_Regulators"/>
</dbReference>
<dbReference type="InterPro" id="IPR036390">
    <property type="entry name" value="WH_DNA-bd_sf"/>
</dbReference>
<dbReference type="SUPFAM" id="SSF51206">
    <property type="entry name" value="cAMP-binding domain-like"/>
    <property type="match status" value="1"/>
</dbReference>
<dbReference type="PANTHER" id="PTHR24567">
    <property type="entry name" value="CRP FAMILY TRANSCRIPTIONAL REGULATORY PROTEIN"/>
    <property type="match status" value="1"/>
</dbReference>
<evidence type="ECO:0000313" key="7">
    <source>
        <dbReference type="Proteomes" id="UP000294562"/>
    </source>
</evidence>
<dbReference type="SUPFAM" id="SSF46785">
    <property type="entry name" value="Winged helix' DNA-binding domain"/>
    <property type="match status" value="1"/>
</dbReference>
<dbReference type="OrthoDB" id="9808528at2"/>
<dbReference type="InterPro" id="IPR014710">
    <property type="entry name" value="RmlC-like_jellyroll"/>
</dbReference>
<dbReference type="GO" id="GO:0005829">
    <property type="term" value="C:cytosol"/>
    <property type="evidence" value="ECO:0007669"/>
    <property type="project" value="TreeGrafter"/>
</dbReference>
<proteinExistence type="predicted"/>
<dbReference type="Pfam" id="PF13545">
    <property type="entry name" value="HTH_Crp_2"/>
    <property type="match status" value="1"/>
</dbReference>
<evidence type="ECO:0000256" key="1">
    <source>
        <dbReference type="ARBA" id="ARBA00023015"/>
    </source>
</evidence>
<evidence type="ECO:0000313" key="6">
    <source>
        <dbReference type="EMBL" id="TDL86367.1"/>
    </source>
</evidence>
<keyword evidence="2" id="KW-0238">DNA-binding</keyword>
<dbReference type="Gene3D" id="2.60.120.10">
    <property type="entry name" value="Jelly Rolls"/>
    <property type="match status" value="1"/>
</dbReference>
<keyword evidence="3" id="KW-0804">Transcription</keyword>
<dbReference type="InterPro" id="IPR000595">
    <property type="entry name" value="cNMP-bd_dom"/>
</dbReference>
<sequence>MSELIKTIPLFRGLESDAAESLERLMVLRLFPDGHFITQRGTPGHDVYILLSGSCLGVIQSRSGKEVVLDRIAQGRVFGELGALDGGSRVRSVKAVGPVQVGVISANRFEDWLLQSPTAMRNLLSEVVSNTRELADRYFEMAVHDVETRVRLFLIRLLIENGELRNGGALDPAPSHSTIAAHVGANREAVSRVISRFSRHGFVESGRRRIVVRDIGALEAGVRAPV</sequence>
<gene>
    <name evidence="6" type="ORF">E2L05_13515</name>
</gene>
<evidence type="ECO:0000256" key="2">
    <source>
        <dbReference type="ARBA" id="ARBA00023125"/>
    </source>
</evidence>
<keyword evidence="1" id="KW-0805">Transcription regulation</keyword>
<dbReference type="Pfam" id="PF00027">
    <property type="entry name" value="cNMP_binding"/>
    <property type="match status" value="1"/>
</dbReference>
<evidence type="ECO:0000259" key="5">
    <source>
        <dbReference type="PROSITE" id="PS51063"/>
    </source>
</evidence>
<accession>A0A4R6AR47</accession>
<evidence type="ECO:0000256" key="3">
    <source>
        <dbReference type="ARBA" id="ARBA00023163"/>
    </source>
</evidence>
<dbReference type="SMART" id="SM00419">
    <property type="entry name" value="HTH_CRP"/>
    <property type="match status" value="1"/>
</dbReference>
<organism evidence="6 7">
    <name type="scientific">Meridianimarinicoccus aquatilis</name>
    <dbReference type="NCBI Taxonomy" id="2552766"/>
    <lineage>
        <taxon>Bacteria</taxon>
        <taxon>Pseudomonadati</taxon>
        <taxon>Pseudomonadota</taxon>
        <taxon>Alphaproteobacteria</taxon>
        <taxon>Rhodobacterales</taxon>
        <taxon>Paracoccaceae</taxon>
        <taxon>Meridianimarinicoccus</taxon>
    </lineage>
</organism>
<dbReference type="InterPro" id="IPR036388">
    <property type="entry name" value="WH-like_DNA-bd_sf"/>
</dbReference>
<dbReference type="EMBL" id="SMZO01000032">
    <property type="protein sequence ID" value="TDL86367.1"/>
    <property type="molecule type" value="Genomic_DNA"/>
</dbReference>
<dbReference type="Gene3D" id="1.10.10.10">
    <property type="entry name" value="Winged helix-like DNA-binding domain superfamily/Winged helix DNA-binding domain"/>
    <property type="match status" value="1"/>
</dbReference>
<reference evidence="6 7" key="1">
    <citation type="submission" date="2019-03" db="EMBL/GenBank/DDBJ databases">
        <title>Rhodobacteraceae bacterium SM1902, a new member of the family Rhodobacteraceae isolated from Yantai.</title>
        <authorList>
            <person name="Sun Y."/>
        </authorList>
    </citation>
    <scope>NUCLEOTIDE SEQUENCE [LARGE SCALE GENOMIC DNA]</scope>
    <source>
        <strain evidence="6 7">SM1902</strain>
    </source>
</reference>
<keyword evidence="7" id="KW-1185">Reference proteome</keyword>
<feature type="domain" description="Cyclic nucleotide-binding" evidence="4">
    <location>
        <begin position="10"/>
        <end position="130"/>
    </location>
</feature>
<protein>
    <submittedName>
        <fullName evidence="6">Crp/Fnr family transcriptional regulator</fullName>
    </submittedName>
</protein>